<feature type="region of interest" description="Disordered" evidence="1">
    <location>
        <begin position="541"/>
        <end position="715"/>
    </location>
</feature>
<feature type="compositionally biased region" description="Polar residues" evidence="1">
    <location>
        <begin position="18"/>
        <end position="29"/>
    </location>
</feature>
<feature type="compositionally biased region" description="Basic and acidic residues" evidence="1">
    <location>
        <begin position="1337"/>
        <end position="1352"/>
    </location>
</feature>
<dbReference type="EMBL" id="JAWDJR010000021">
    <property type="protein sequence ID" value="KAK9955114.1"/>
    <property type="molecule type" value="Genomic_DNA"/>
</dbReference>
<dbReference type="PANTHER" id="PTHR22929">
    <property type="entry name" value="RNA POLYMERASE III TRANSCRIPTION INITIATION FACTOR B"/>
    <property type="match status" value="1"/>
</dbReference>
<accession>A0AAW1Z3X0</accession>
<dbReference type="InterPro" id="IPR009057">
    <property type="entry name" value="Homeodomain-like_sf"/>
</dbReference>
<dbReference type="SMART" id="SM00717">
    <property type="entry name" value="SANT"/>
    <property type="match status" value="1"/>
</dbReference>
<dbReference type="SUPFAM" id="SSF46689">
    <property type="entry name" value="Homeodomain-like"/>
    <property type="match status" value="1"/>
</dbReference>
<feature type="compositionally biased region" description="Polar residues" evidence="1">
    <location>
        <begin position="1601"/>
        <end position="1614"/>
    </location>
</feature>
<evidence type="ECO:0000313" key="3">
    <source>
        <dbReference type="EMBL" id="KAK9955114.1"/>
    </source>
</evidence>
<keyword evidence="4" id="KW-1185">Reference proteome</keyword>
<feature type="compositionally biased region" description="Basic and acidic residues" evidence="1">
    <location>
        <begin position="1155"/>
        <end position="1174"/>
    </location>
</feature>
<dbReference type="GO" id="GO:0001156">
    <property type="term" value="F:TFIIIC-class transcription factor complex binding"/>
    <property type="evidence" value="ECO:0007669"/>
    <property type="project" value="TreeGrafter"/>
</dbReference>
<evidence type="ECO:0000259" key="2">
    <source>
        <dbReference type="SMART" id="SM00717"/>
    </source>
</evidence>
<dbReference type="Pfam" id="PF15963">
    <property type="entry name" value="Myb_DNA-bind_7"/>
    <property type="match status" value="1"/>
</dbReference>
<evidence type="ECO:0000256" key="1">
    <source>
        <dbReference type="SAM" id="MobiDB-lite"/>
    </source>
</evidence>
<feature type="compositionally biased region" description="Basic and acidic residues" evidence="1">
    <location>
        <begin position="304"/>
        <end position="334"/>
    </location>
</feature>
<feature type="compositionally biased region" description="Basic and acidic residues" evidence="1">
    <location>
        <begin position="1097"/>
        <end position="1110"/>
    </location>
</feature>
<feature type="compositionally biased region" description="Polar residues" evidence="1">
    <location>
        <begin position="1359"/>
        <end position="1370"/>
    </location>
</feature>
<organism evidence="3 4">
    <name type="scientific">Culter alburnus</name>
    <name type="common">Topmouth culter</name>
    <dbReference type="NCBI Taxonomy" id="194366"/>
    <lineage>
        <taxon>Eukaryota</taxon>
        <taxon>Metazoa</taxon>
        <taxon>Chordata</taxon>
        <taxon>Craniata</taxon>
        <taxon>Vertebrata</taxon>
        <taxon>Euteleostomi</taxon>
        <taxon>Actinopterygii</taxon>
        <taxon>Neopterygii</taxon>
        <taxon>Teleostei</taxon>
        <taxon>Ostariophysi</taxon>
        <taxon>Cypriniformes</taxon>
        <taxon>Xenocyprididae</taxon>
        <taxon>Xenocypridinae</taxon>
        <taxon>Culter</taxon>
    </lineage>
</organism>
<feature type="domain" description="Myb-like" evidence="2">
    <location>
        <begin position="463"/>
        <end position="511"/>
    </location>
</feature>
<feature type="compositionally biased region" description="Acidic residues" evidence="1">
    <location>
        <begin position="760"/>
        <end position="772"/>
    </location>
</feature>
<feature type="region of interest" description="Disordered" evidence="1">
    <location>
        <begin position="1295"/>
        <end position="1320"/>
    </location>
</feature>
<feature type="compositionally biased region" description="Basic and acidic residues" evidence="1">
    <location>
        <begin position="75"/>
        <end position="89"/>
    </location>
</feature>
<proteinExistence type="predicted"/>
<feature type="compositionally biased region" description="Polar residues" evidence="1">
    <location>
        <begin position="1479"/>
        <end position="1497"/>
    </location>
</feature>
<dbReference type="InterPro" id="IPR001005">
    <property type="entry name" value="SANT/Myb"/>
</dbReference>
<evidence type="ECO:0000313" key="4">
    <source>
        <dbReference type="Proteomes" id="UP001479290"/>
    </source>
</evidence>
<feature type="compositionally biased region" description="Acidic residues" evidence="1">
    <location>
        <begin position="388"/>
        <end position="402"/>
    </location>
</feature>
<feature type="region of interest" description="Disordered" evidence="1">
    <location>
        <begin position="433"/>
        <end position="453"/>
    </location>
</feature>
<feature type="compositionally biased region" description="Low complexity" evidence="1">
    <location>
        <begin position="113"/>
        <end position="146"/>
    </location>
</feature>
<feature type="compositionally biased region" description="Basic and acidic residues" evidence="1">
    <location>
        <begin position="541"/>
        <end position="554"/>
    </location>
</feature>
<dbReference type="GO" id="GO:0000126">
    <property type="term" value="C:transcription factor TFIIIB complex"/>
    <property type="evidence" value="ECO:0007669"/>
    <property type="project" value="TreeGrafter"/>
</dbReference>
<sequence>MMRRSRISVRPNVKPTGRTLTASRDNVQPPQGPADSAPSEGSEVTAEKLKTDPPIAASEEASQSSSPSNQLEAISHGEDAASKNSDAQDSKSTSVTSGPQRRKRFTALPNLAKPRASPASSRIPKSPSKSPVKPVTPSEPETSTPTAEYSLQIPEPVHNPRVPGRRRPSGGGRQAKVQPIPAAPLRNDQKTDAQEDGGLEDTVVPLTVQQGESQHPLRTSKPDAVLVHENPPECPVPSNVEDIVVQQESDSGPPPGQSHTDLLRERLKKLQSPLKILKSLKTLNDPADMVKLAQARKLRELLKKEMNKDKEDKKKPKMGIKERKAPKDHTKMTMRELIYYLPVSNPMKSFTEEEQKASDTELDDSPTPTASKTPAAPSVQETVPEDAGHEEDEERVEETQPVEEEPLLVPRVKVAEDGSLIIDEESLTVQVSRANGPNPAEDRDPIFERGSTTTYSSFRKGTYTKPWSNGETEMFYLAISMVGTDFSMIGQLFPHRGRLEIKNKFKKEEKNNSWRIDKAFKEKRRLDLDFFKKLMEQVLKDEESKKNKSKELTKLAKAQGRVQRKVRAAKRKEMDTSEDSDSDVVAGEKENEDLSNDGGSDTTSKKRRGRGANTPQRRIKRTNGEAAIDESEDCENATSDGQSQDDSRLKESDSSENIKKIPAIKPAQLKGRPQRPIPNLSRRWGNRRPEPGQESKMDRSPKVPSDLLQEKEKRQSKVLLELEDLEEEPDLSTVHEQIFNKPTRSGRIPKLSQHVMQAAAEEEEEEDEEELSEPPVSSKICNRGIKAPARRDKLKPGPTLKQGMQRRGKSRLVTLLASGTEDDEEEDEDGEDCGLSQMDFPSNSEEENQAFVPMSLRPLLPVNSEVVETMEELDISVNVPDILGTSQNALCPEMSCEQAALPAGPVPYEHQLDLLADVIEFLDPDHMEVCKEINNEAAQTLLTIGNSAQMTQTSEISCENYIVGQSSIVHEEVVHEEVITETAIMSGHSVSCETEMKDDVELSSCETHIPELSAEETPTSYEEPIKSQTTDAHPGPIQNETQDLACSTSVPPPKRGRFSKPKPNIGQGLRTRRAPQQQICPELVTDSVETAKSPSVTEKDKNATQLREEDSVPVDNLSVSSTYPEVLQPQKSSESPNVVPERVTKDNGSVSSLKRKNDEIITEEKIKEQEETREPQLTNSVTESQNTSDEPTKPVRRHRGPKLKPNLTQTSRHTRTQTQNKTVINKKLHVAQSSTSTFTKSPEEGAVVTTESDVSQSAAQQEVASSIESEQTSAVPIPEEPVFILSLTEIPPTGFRTEPLPLTPVSELHSHGQSANESREVSHLLITDALVPVSEDEEKKSGGGDVDKSMKRELKRKTPASTSQESTDGESQTEHHVELLESPVAERNKDEKEHLENKRKLPERTRRAKLQVKPIPISRRNAQGVHAKEDTAELSLKETTSLPISTREMRSKPEQTVPAAISTTDNSTSATISEREANTDLSVTSSPQQENDSQEGPSQGIMGQVDLPCKETVELASGSDSQGVSQITPIATSAPLTRPGRRPKGFLSFISSKSTQGPPAAHRGAKPGPQKPAVNTARPERKRIASGPVTMATNPKVKRLSPTSASSTASVIEQNSEEEPTSVSKYFFSDIFTEVDELEDMD</sequence>
<feature type="compositionally biased region" description="Polar residues" evidence="1">
    <location>
        <begin position="1016"/>
        <end position="1031"/>
    </location>
</feature>
<comment type="caution">
    <text evidence="3">The sequence shown here is derived from an EMBL/GenBank/DDBJ whole genome shotgun (WGS) entry which is preliminary data.</text>
</comment>
<feature type="compositionally biased region" description="Basic and acidic residues" evidence="1">
    <location>
        <begin position="645"/>
        <end position="659"/>
    </location>
</feature>
<feature type="compositionally biased region" description="Basic and acidic residues" evidence="1">
    <location>
        <begin position="687"/>
        <end position="701"/>
    </location>
</feature>
<gene>
    <name evidence="3" type="ORF">ABG768_015013</name>
</gene>
<feature type="region of interest" description="Disordered" evidence="1">
    <location>
        <begin position="1333"/>
        <end position="1620"/>
    </location>
</feature>
<feature type="compositionally biased region" description="Acidic residues" evidence="1">
    <location>
        <begin position="820"/>
        <end position="832"/>
    </location>
</feature>
<feature type="compositionally biased region" description="Low complexity" evidence="1">
    <location>
        <begin position="365"/>
        <end position="378"/>
    </location>
</feature>
<feature type="compositionally biased region" description="Polar residues" evidence="1">
    <location>
        <begin position="1087"/>
        <end position="1096"/>
    </location>
</feature>
<feature type="compositionally biased region" description="Polar residues" evidence="1">
    <location>
        <begin position="1461"/>
        <end position="1472"/>
    </location>
</feature>
<dbReference type="InterPro" id="IPR039467">
    <property type="entry name" value="TFIIIB_B''_Myb"/>
</dbReference>
<dbReference type="GO" id="GO:0070898">
    <property type="term" value="P:RNA polymerase III preinitiation complex assembly"/>
    <property type="evidence" value="ECO:0007669"/>
    <property type="project" value="TreeGrafter"/>
</dbReference>
<feature type="region of interest" description="Disordered" evidence="1">
    <location>
        <begin position="744"/>
        <end position="811"/>
    </location>
</feature>
<feature type="region of interest" description="Disordered" evidence="1">
    <location>
        <begin position="1"/>
        <end position="219"/>
    </location>
</feature>
<feature type="compositionally biased region" description="Low complexity" evidence="1">
    <location>
        <begin position="53"/>
        <end position="68"/>
    </location>
</feature>
<feature type="region of interest" description="Disordered" evidence="1">
    <location>
        <begin position="304"/>
        <end position="402"/>
    </location>
</feature>
<reference evidence="3 4" key="1">
    <citation type="submission" date="2024-05" db="EMBL/GenBank/DDBJ databases">
        <title>A high-quality chromosomal-level genome assembly of Topmouth culter (Culter alburnus).</title>
        <authorList>
            <person name="Zhao H."/>
        </authorList>
    </citation>
    <scope>NUCLEOTIDE SEQUENCE [LARGE SCALE GENOMIC DNA]</scope>
    <source>
        <strain evidence="3">CATC2023</strain>
        <tissue evidence="3">Muscle</tissue>
    </source>
</reference>
<feature type="compositionally biased region" description="Basic and acidic residues" evidence="1">
    <location>
        <begin position="1372"/>
        <end position="1405"/>
    </location>
</feature>
<feature type="compositionally biased region" description="Polar residues" evidence="1">
    <location>
        <begin position="1117"/>
        <end position="1136"/>
    </location>
</feature>
<feature type="compositionally biased region" description="Low complexity" evidence="1">
    <location>
        <begin position="1208"/>
        <end position="1219"/>
    </location>
</feature>
<dbReference type="PANTHER" id="PTHR22929:SF0">
    <property type="entry name" value="TRANSCRIPTION FACTOR TFIIIB COMPONENT B'' HOMOLOG"/>
    <property type="match status" value="1"/>
</dbReference>
<feature type="compositionally biased region" description="Polar residues" evidence="1">
    <location>
        <begin position="1175"/>
        <end position="1189"/>
    </location>
</feature>
<feature type="compositionally biased region" description="Polar residues" evidence="1">
    <location>
        <begin position="1038"/>
        <end position="1049"/>
    </location>
</feature>
<feature type="compositionally biased region" description="Polar residues" evidence="1">
    <location>
        <begin position="207"/>
        <end position="217"/>
    </location>
</feature>
<feature type="region of interest" description="Disordered" evidence="1">
    <location>
        <begin position="818"/>
        <end position="837"/>
    </location>
</feature>
<name>A0AAW1Z3X0_CULAL</name>
<dbReference type="Proteomes" id="UP001479290">
    <property type="component" value="Unassembled WGS sequence"/>
</dbReference>
<feature type="compositionally biased region" description="Polar residues" evidence="1">
    <location>
        <begin position="1518"/>
        <end position="1535"/>
    </location>
</feature>
<protein>
    <recommendedName>
        <fullName evidence="2">Myb-like domain-containing protein</fullName>
    </recommendedName>
</protein>
<feature type="compositionally biased region" description="Polar residues" evidence="1">
    <location>
        <begin position="90"/>
        <end position="99"/>
    </location>
</feature>
<feature type="compositionally biased region" description="Basic and acidic residues" evidence="1">
    <location>
        <begin position="350"/>
        <end position="359"/>
    </location>
</feature>
<feature type="region of interest" description="Disordered" evidence="1">
    <location>
        <begin position="1010"/>
        <end position="1219"/>
    </location>
</feature>